<reference evidence="1 2" key="1">
    <citation type="journal article" date="2018" name="PLoS ONE">
        <title>The draft genome of Kipferlia bialata reveals reductive genome evolution in fornicate parasites.</title>
        <authorList>
            <person name="Tanifuji G."/>
            <person name="Takabayashi S."/>
            <person name="Kume K."/>
            <person name="Takagi M."/>
            <person name="Nakayama T."/>
            <person name="Kamikawa R."/>
            <person name="Inagaki Y."/>
            <person name="Hashimoto T."/>
        </authorList>
    </citation>
    <scope>NUCLEOTIDE SEQUENCE [LARGE SCALE GENOMIC DNA]</scope>
    <source>
        <strain evidence="1">NY0173</strain>
    </source>
</reference>
<dbReference type="InterPro" id="IPR015915">
    <property type="entry name" value="Kelch-typ_b-propeller"/>
</dbReference>
<dbReference type="EMBL" id="BDIP01001272">
    <property type="protein sequence ID" value="GCA62732.1"/>
    <property type="molecule type" value="Genomic_DNA"/>
</dbReference>
<dbReference type="AlphaFoldDB" id="A0A391P2K5"/>
<organism evidence="1 2">
    <name type="scientific">Kipferlia bialata</name>
    <dbReference type="NCBI Taxonomy" id="797122"/>
    <lineage>
        <taxon>Eukaryota</taxon>
        <taxon>Metamonada</taxon>
        <taxon>Carpediemonas-like organisms</taxon>
        <taxon>Kipferlia</taxon>
    </lineage>
</organism>
<accession>A0A391P2K5</accession>
<name>A0A391P2K5_9EUKA</name>
<keyword evidence="2" id="KW-1185">Reference proteome</keyword>
<comment type="caution">
    <text evidence="1">The sequence shown here is derived from an EMBL/GenBank/DDBJ whole genome shotgun (WGS) entry which is preliminary data.</text>
</comment>
<dbReference type="Proteomes" id="UP000265618">
    <property type="component" value="Unassembled WGS sequence"/>
</dbReference>
<evidence type="ECO:0008006" key="3">
    <source>
        <dbReference type="Google" id="ProtNLM"/>
    </source>
</evidence>
<protein>
    <recommendedName>
        <fullName evidence="3">Kelch-type beta propeller</fullName>
    </recommendedName>
</protein>
<evidence type="ECO:0000313" key="1">
    <source>
        <dbReference type="EMBL" id="GCA62732.1"/>
    </source>
</evidence>
<gene>
    <name evidence="1" type="ORF">KIPB_005432</name>
</gene>
<evidence type="ECO:0000313" key="2">
    <source>
        <dbReference type="Proteomes" id="UP000265618"/>
    </source>
</evidence>
<sequence length="177" mass="19786">MPGYARVYDTSVTHCLDCWVFDPDTDTWQQLPYTVPEAFDNSYLSDYFVCRDSLFCVAYTQSQDYLLSLSLHSGFSSIVTDCNFSGIYATLQNAVFIFIGEWDPPYMGVIEVLDPISGCSLPADAMILGRTASDGVTVNSVYSPCMINPTTMLFFYGRNLVVAFIDLEMLDERISTA</sequence>
<dbReference type="SUPFAM" id="SSF117281">
    <property type="entry name" value="Kelch motif"/>
    <property type="match status" value="1"/>
</dbReference>
<proteinExistence type="predicted"/>